<evidence type="ECO:0000313" key="2">
    <source>
        <dbReference type="EMBL" id="VFK45584.1"/>
    </source>
</evidence>
<proteinExistence type="predicted"/>
<organism evidence="2">
    <name type="scientific">Candidatus Kentrum sp. SD</name>
    <dbReference type="NCBI Taxonomy" id="2126332"/>
    <lineage>
        <taxon>Bacteria</taxon>
        <taxon>Pseudomonadati</taxon>
        <taxon>Pseudomonadota</taxon>
        <taxon>Gammaproteobacteria</taxon>
        <taxon>Candidatus Kentrum</taxon>
    </lineage>
</organism>
<keyword evidence="1" id="KW-0472">Membrane</keyword>
<gene>
    <name evidence="2" type="ORF">BECKSD772E_GA0070983_105615</name>
</gene>
<keyword evidence="1" id="KW-0812">Transmembrane</keyword>
<dbReference type="EMBL" id="CAADFU010000056">
    <property type="protein sequence ID" value="VFK45584.1"/>
    <property type="molecule type" value="Genomic_DNA"/>
</dbReference>
<sequence length="124" mass="13151">MRPSVLSILPDLRTGPLAVLLVIFQASFIMTLASNVAFQASDVANEVSNVAFEASFATLQASIIAFEALFVTDEIPYAAYQAWFATPQASIVASWATLPPSLALGLDRDCQDTAGRIGFAARAP</sequence>
<evidence type="ECO:0000256" key="1">
    <source>
        <dbReference type="SAM" id="Phobius"/>
    </source>
</evidence>
<name>A0A450YVN1_9GAMM</name>
<accession>A0A450YVN1</accession>
<keyword evidence="1" id="KW-1133">Transmembrane helix</keyword>
<dbReference type="AlphaFoldDB" id="A0A450YVN1"/>
<reference evidence="2" key="1">
    <citation type="submission" date="2019-02" db="EMBL/GenBank/DDBJ databases">
        <authorList>
            <person name="Gruber-Vodicka R. H."/>
            <person name="Seah K. B. B."/>
        </authorList>
    </citation>
    <scope>NUCLEOTIDE SEQUENCE</scope>
    <source>
        <strain evidence="2">BECK_S1320</strain>
    </source>
</reference>
<feature type="transmembrane region" description="Helical" evidence="1">
    <location>
        <begin position="17"/>
        <end position="38"/>
    </location>
</feature>
<protein>
    <submittedName>
        <fullName evidence="2">Uncharacterized protein</fullName>
    </submittedName>
</protein>